<dbReference type="OrthoDB" id="196483at2"/>
<dbReference type="InterPro" id="IPR005358">
    <property type="entry name" value="Puta_zinc/iron-chelating_dom"/>
</dbReference>
<dbReference type="RefSeq" id="WP_129226107.1">
    <property type="nucleotide sequence ID" value="NZ_QYBB01000009.1"/>
</dbReference>
<evidence type="ECO:0000313" key="3">
    <source>
        <dbReference type="Proteomes" id="UP000290759"/>
    </source>
</evidence>
<keyword evidence="3" id="KW-1185">Reference proteome</keyword>
<protein>
    <submittedName>
        <fullName evidence="2">YkgJ family cysteine cluster protein</fullName>
    </submittedName>
</protein>
<organism evidence="2 3">
    <name type="scientific">Lichenibacterium minor</name>
    <dbReference type="NCBI Taxonomy" id="2316528"/>
    <lineage>
        <taxon>Bacteria</taxon>
        <taxon>Pseudomonadati</taxon>
        <taxon>Pseudomonadota</taxon>
        <taxon>Alphaproteobacteria</taxon>
        <taxon>Hyphomicrobiales</taxon>
        <taxon>Lichenihabitantaceae</taxon>
        <taxon>Lichenibacterium</taxon>
    </lineage>
</organism>
<dbReference type="AlphaFoldDB" id="A0A4Q2UA73"/>
<feature type="region of interest" description="Disordered" evidence="1">
    <location>
        <begin position="100"/>
        <end position="134"/>
    </location>
</feature>
<dbReference type="Pfam" id="PF03692">
    <property type="entry name" value="CxxCxxCC"/>
    <property type="match status" value="1"/>
</dbReference>
<accession>A0A4Q2UA73</accession>
<reference evidence="2 3" key="1">
    <citation type="submission" date="2018-12" db="EMBL/GenBank/DDBJ databases">
        <authorList>
            <person name="Grouzdev D.S."/>
            <person name="Krutkina M.S."/>
        </authorList>
    </citation>
    <scope>NUCLEOTIDE SEQUENCE [LARGE SCALE GENOMIC DNA]</scope>
    <source>
        <strain evidence="2 3">RmlP026</strain>
    </source>
</reference>
<comment type="caution">
    <text evidence="2">The sequence shown here is derived from an EMBL/GenBank/DDBJ whole genome shotgun (WGS) entry which is preliminary data.</text>
</comment>
<evidence type="ECO:0000313" key="2">
    <source>
        <dbReference type="EMBL" id="RYC32081.1"/>
    </source>
</evidence>
<name>A0A4Q2UA73_9HYPH</name>
<proteinExistence type="predicted"/>
<gene>
    <name evidence="2" type="ORF">D3273_10140</name>
</gene>
<sequence>MPDADAHAAENDAGDLDCQTCGACCVEAGAVILADEDDIPGPLVQHVANLRCMATEGTSFRCAALLGTVGRSVGCGIYRRRPEVCRSFDAGSDECLSARDAMHRKRARPGPRPPGYDPREMPGEVATAGTTARG</sequence>
<evidence type="ECO:0000256" key="1">
    <source>
        <dbReference type="SAM" id="MobiDB-lite"/>
    </source>
</evidence>
<dbReference type="Proteomes" id="UP000290759">
    <property type="component" value="Unassembled WGS sequence"/>
</dbReference>
<reference evidence="2 3" key="2">
    <citation type="submission" date="2019-02" db="EMBL/GenBank/DDBJ databases">
        <title>'Lichenibacterium ramalinii' gen. nov. sp. nov., 'Lichenibacterium minor' gen. nov. sp. nov.</title>
        <authorList>
            <person name="Pankratov T."/>
        </authorList>
    </citation>
    <scope>NUCLEOTIDE SEQUENCE [LARGE SCALE GENOMIC DNA]</scope>
    <source>
        <strain evidence="2 3">RmlP026</strain>
    </source>
</reference>
<dbReference type="EMBL" id="QYBB01000009">
    <property type="protein sequence ID" value="RYC32081.1"/>
    <property type="molecule type" value="Genomic_DNA"/>
</dbReference>